<evidence type="ECO:0000313" key="14">
    <source>
        <dbReference type="Ensembl" id="ENSSLDP00000018516.1"/>
    </source>
</evidence>
<keyword evidence="15" id="KW-1185">Reference proteome</keyword>
<evidence type="ECO:0000256" key="2">
    <source>
        <dbReference type="ARBA" id="ARBA00004922"/>
    </source>
</evidence>
<evidence type="ECO:0000256" key="3">
    <source>
        <dbReference type="ARBA" id="ARBA00007658"/>
    </source>
</evidence>
<dbReference type="STRING" id="1841481.ENSSLDP00000018516"/>
<reference evidence="14" key="1">
    <citation type="submission" date="2025-08" db="UniProtKB">
        <authorList>
            <consortium name="Ensembl"/>
        </authorList>
    </citation>
    <scope>IDENTIFICATION</scope>
</reference>
<dbReference type="Ensembl" id="ENSSLDT00000019148.1">
    <property type="protein sequence ID" value="ENSSLDP00000018516.1"/>
    <property type="gene ID" value="ENSSLDG00000014514.1"/>
</dbReference>
<evidence type="ECO:0000256" key="9">
    <source>
        <dbReference type="ARBA" id="ARBA00048605"/>
    </source>
</evidence>
<name>A0A3B4XPU0_SERLL</name>
<evidence type="ECO:0000256" key="4">
    <source>
        <dbReference type="ARBA" id="ARBA00022723"/>
    </source>
</evidence>
<evidence type="ECO:0000256" key="8">
    <source>
        <dbReference type="ARBA" id="ARBA00047669"/>
    </source>
</evidence>
<dbReference type="GeneTree" id="ENSGT00940000155422"/>
<keyword evidence="4 11" id="KW-0479">Metal-binding</keyword>
<evidence type="ECO:0000313" key="15">
    <source>
        <dbReference type="Proteomes" id="UP000261360"/>
    </source>
</evidence>
<organism evidence="14 15">
    <name type="scientific">Seriola lalandi dorsalis</name>
    <dbReference type="NCBI Taxonomy" id="1841481"/>
    <lineage>
        <taxon>Eukaryota</taxon>
        <taxon>Metazoa</taxon>
        <taxon>Chordata</taxon>
        <taxon>Craniata</taxon>
        <taxon>Vertebrata</taxon>
        <taxon>Euteleostomi</taxon>
        <taxon>Actinopterygii</taxon>
        <taxon>Neopterygii</taxon>
        <taxon>Teleostei</taxon>
        <taxon>Neoteleostei</taxon>
        <taxon>Acanthomorphata</taxon>
        <taxon>Carangaria</taxon>
        <taxon>Carangiformes</taxon>
        <taxon>Carangidae</taxon>
        <taxon>Seriola</taxon>
    </lineage>
</organism>
<dbReference type="GO" id="GO:0016020">
    <property type="term" value="C:membrane"/>
    <property type="evidence" value="ECO:0007669"/>
    <property type="project" value="InterPro"/>
</dbReference>
<dbReference type="Gene3D" id="1.50.10.10">
    <property type="match status" value="2"/>
</dbReference>
<evidence type="ECO:0000256" key="10">
    <source>
        <dbReference type="PIRSR" id="PIRSR601382-1"/>
    </source>
</evidence>
<reference evidence="14" key="2">
    <citation type="submission" date="2025-09" db="UniProtKB">
        <authorList>
            <consortium name="Ensembl"/>
        </authorList>
    </citation>
    <scope>IDENTIFICATION</scope>
</reference>
<evidence type="ECO:0000256" key="12">
    <source>
        <dbReference type="PIRSR" id="PIRSR601382-3"/>
    </source>
</evidence>
<protein>
    <recommendedName>
        <fullName evidence="13">alpha-1,2-Mannosidase</fullName>
        <ecNumber evidence="13">3.2.1.-</ecNumber>
    </recommendedName>
</protein>
<comment type="catalytic activity">
    <reaction evidence="9">
        <text>N(4)-(alpha-D-Man-(1-&gt;2)-alpha-D-Man-(1-&gt;2)-alpha-D-Man-(1-&gt;3)-[alpha-D-Man-(1-&gt;2)-alpha-D-Man-(1-&gt;3)-[alpha-D-Man-(1-&gt;2)-alpha-D-Man-(1-&gt;6)]-alpha-D-Man-(1-&gt;6)]-beta-D-Man-(1-&gt;4)-beta-D-GlcNAc-(1-&gt;4)-beta-D-GlcNAc)-L-asparaginyl-[protein] (N-glucan mannose isomer 9A1,2,3B1,2,3) + 4 H2O = N(4)-(alpha-D-Man-(1-&gt;3)-[alpha-D-Man-(1-&gt;3)-[alpha-D-Man-(1-&gt;6)]-alpha-D-Man-(1-&gt;6)]-beta-D-Man-(1-&gt;4)-beta-D-GlcNAc-(1-&gt;4)-beta-D-GlcNAc)-L-asparaginyl-[protein] (N-glucan mannose isomer 5A1,2) + 4 beta-D-mannose</text>
        <dbReference type="Rhea" id="RHEA:56008"/>
        <dbReference type="Rhea" id="RHEA-COMP:14356"/>
        <dbReference type="Rhea" id="RHEA-COMP:14367"/>
        <dbReference type="ChEBI" id="CHEBI:15377"/>
        <dbReference type="ChEBI" id="CHEBI:28563"/>
        <dbReference type="ChEBI" id="CHEBI:59087"/>
        <dbReference type="ChEBI" id="CHEBI:139493"/>
        <dbReference type="EC" id="3.2.1.113"/>
    </reaction>
</comment>
<dbReference type="Pfam" id="PF01532">
    <property type="entry name" value="Glyco_hydro_47"/>
    <property type="match status" value="2"/>
</dbReference>
<dbReference type="InterPro" id="IPR050749">
    <property type="entry name" value="Glycosyl_Hydrolase_47"/>
</dbReference>
<keyword evidence="7 12" id="KW-1015">Disulfide bond</keyword>
<feature type="active site" evidence="10">
    <location>
        <position position="320"/>
    </location>
</feature>
<dbReference type="GO" id="GO:0005975">
    <property type="term" value="P:carbohydrate metabolic process"/>
    <property type="evidence" value="ECO:0007669"/>
    <property type="project" value="InterPro"/>
</dbReference>
<dbReference type="SUPFAM" id="SSF48225">
    <property type="entry name" value="Seven-hairpin glycosidases"/>
    <property type="match status" value="1"/>
</dbReference>
<evidence type="ECO:0000256" key="5">
    <source>
        <dbReference type="ARBA" id="ARBA00022801"/>
    </source>
</evidence>
<sequence length="422" mass="48166">LLEHAWKGYKDFAWGHDELKPISKSFGEWFGLGLTLIDSLDTMWIMGLKEEFEEAKTWVEKELTFNKNVDVNLFETTIRVLGGLLSTYHLTGDQLFLDKAKDLGSRLMPAFKTPSKIPFSDVNIGKGTAHPPRWTSDSTLAEVTSIQLEFRELSRLTQDSVISSVFLSFQEVVNEVMKLVHKLPGKHDGLVPMFINTNSGQFTHKGVFTLGARADSYYEYLLKQWLQGDLMFCDSEKYLQKLVKDHLVCFLPGTLALGAHNNLSGDHMDLAVQLMETCHQMYTQMETGLSPEIAHFSLQHIHLCATAVQLSAVHNLLRPETVESLFYMYRFTKDTKYRDWGWEILQSFNKYTKVSGGGYTSINNVRDPVNPGPRDKMESFFLGETLKYLYLLLSDDVELLSLDKYVFNTEAHPLPIWPSPPK</sequence>
<keyword evidence="6 11" id="KW-0106">Calcium</keyword>
<keyword evidence="5 13" id="KW-0378">Hydrolase</keyword>
<evidence type="ECO:0000256" key="1">
    <source>
        <dbReference type="ARBA" id="ARBA00001913"/>
    </source>
</evidence>
<dbReference type="GO" id="GO:0004571">
    <property type="term" value="F:mannosyl-oligosaccharide 1,2-alpha-mannosidase activity"/>
    <property type="evidence" value="ECO:0007669"/>
    <property type="project" value="UniProtKB-EC"/>
</dbReference>
<dbReference type="PRINTS" id="PR00747">
    <property type="entry name" value="GLYHDRLASE47"/>
</dbReference>
<dbReference type="EC" id="3.2.1.-" evidence="13"/>
<accession>A0A3B4XPU0</accession>
<dbReference type="Proteomes" id="UP000261360">
    <property type="component" value="Unplaced"/>
</dbReference>
<feature type="disulfide bond" evidence="12">
    <location>
        <begin position="249"/>
        <end position="278"/>
    </location>
</feature>
<dbReference type="PANTHER" id="PTHR11742:SF55">
    <property type="entry name" value="ENDOPLASMIC RETICULUM MANNOSYL-OLIGOSACCHARIDE 1,2-ALPHA-MANNOSIDASE"/>
    <property type="match status" value="1"/>
</dbReference>
<dbReference type="GO" id="GO:0005509">
    <property type="term" value="F:calcium ion binding"/>
    <property type="evidence" value="ECO:0007669"/>
    <property type="project" value="InterPro"/>
</dbReference>
<comment type="catalytic activity">
    <reaction evidence="8">
        <text>N(4)-(alpha-D-Man-(1-&gt;2)-alpha-D-Man-(1-&gt;2)-alpha-D-Man-(1-&gt;3)-[alpha-D-Man-(1-&gt;3)-[alpha-D-Man-(1-&gt;2)-alpha-D-Man-(1-&gt;6)]-alpha-D-Man-(1-&gt;6)]-beta-D-Man-(1-&gt;4)-beta-D-GlcNAc-(1-&gt;4)-beta-D-GlcNAc)-L-asparaginyl-[protein] (N-glucan mannose isomer 8A1,2,3B1,3) + 3 H2O = N(4)-(alpha-D-Man-(1-&gt;3)-[alpha-D-Man-(1-&gt;3)-[alpha-D-Man-(1-&gt;6)]-alpha-D-Man-(1-&gt;6)]-beta-D-Man-(1-&gt;4)-beta-D-GlcNAc-(1-&gt;4)-beta-D-GlcNAc)-L-asparaginyl-[protein] (N-glucan mannose isomer 5A1,2) + 3 beta-D-mannose</text>
        <dbReference type="Rhea" id="RHEA:56028"/>
        <dbReference type="Rhea" id="RHEA-COMP:14358"/>
        <dbReference type="Rhea" id="RHEA-COMP:14367"/>
        <dbReference type="ChEBI" id="CHEBI:15377"/>
        <dbReference type="ChEBI" id="CHEBI:28563"/>
        <dbReference type="ChEBI" id="CHEBI:59087"/>
        <dbReference type="ChEBI" id="CHEBI:60628"/>
        <dbReference type="EC" id="3.2.1.113"/>
    </reaction>
</comment>
<evidence type="ECO:0000256" key="13">
    <source>
        <dbReference type="RuleBase" id="RU361193"/>
    </source>
</evidence>
<feature type="binding site" evidence="11">
    <location>
        <position position="409"/>
    </location>
    <ligand>
        <name>Ca(2+)</name>
        <dbReference type="ChEBI" id="CHEBI:29108"/>
    </ligand>
</feature>
<dbReference type="GO" id="GO:0005783">
    <property type="term" value="C:endoplasmic reticulum"/>
    <property type="evidence" value="ECO:0007669"/>
    <property type="project" value="TreeGrafter"/>
</dbReference>
<comment type="pathway">
    <text evidence="2">Protein modification; protein glycosylation.</text>
</comment>
<comment type="cofactor">
    <cofactor evidence="1 11">
        <name>Ca(2+)</name>
        <dbReference type="ChEBI" id="CHEBI:29108"/>
    </cofactor>
</comment>
<evidence type="ECO:0000256" key="11">
    <source>
        <dbReference type="PIRSR" id="PIRSR601382-2"/>
    </source>
</evidence>
<dbReference type="InterPro" id="IPR001382">
    <property type="entry name" value="Glyco_hydro_47"/>
</dbReference>
<feature type="active site" evidence="10">
    <location>
        <position position="215"/>
    </location>
</feature>
<dbReference type="InterPro" id="IPR036026">
    <property type="entry name" value="Seven-hairpin_glycosidases"/>
</dbReference>
<dbReference type="InterPro" id="IPR012341">
    <property type="entry name" value="6hp_glycosidase-like_sf"/>
</dbReference>
<comment type="similarity">
    <text evidence="3 13">Belongs to the glycosyl hydrolase 47 family.</text>
</comment>
<keyword evidence="13" id="KW-0326">Glycosidase</keyword>
<proteinExistence type="inferred from homology"/>
<dbReference type="AlphaFoldDB" id="A0A3B4XPU0"/>
<dbReference type="PANTHER" id="PTHR11742">
    <property type="entry name" value="MANNOSYL-OLIGOSACCHARIDE ALPHA-1,2-MANNOSIDASE-RELATED"/>
    <property type="match status" value="1"/>
</dbReference>
<evidence type="ECO:0000256" key="7">
    <source>
        <dbReference type="ARBA" id="ARBA00023157"/>
    </source>
</evidence>
<evidence type="ECO:0000256" key="6">
    <source>
        <dbReference type="ARBA" id="ARBA00022837"/>
    </source>
</evidence>
<feature type="active site" description="Proton donor" evidence="10">
    <location>
        <position position="75"/>
    </location>
</feature>
<feature type="active site" description="Proton donor" evidence="10">
    <location>
        <position position="292"/>
    </location>
</feature>